<dbReference type="SUPFAM" id="SSF51735">
    <property type="entry name" value="NAD(P)-binding Rossmann-fold domains"/>
    <property type="match status" value="1"/>
</dbReference>
<evidence type="ECO:0000259" key="3">
    <source>
        <dbReference type="Pfam" id="PF08338"/>
    </source>
</evidence>
<dbReference type="Gene3D" id="3.30.530.20">
    <property type="match status" value="1"/>
</dbReference>
<dbReference type="RefSeq" id="WP_171199293.1">
    <property type="nucleotide sequence ID" value="NZ_JABEND010000003.1"/>
</dbReference>
<name>A0A849AFL6_9ACTN</name>
<evidence type="ECO:0000259" key="2">
    <source>
        <dbReference type="Pfam" id="PF01370"/>
    </source>
</evidence>
<evidence type="ECO:0000313" key="5">
    <source>
        <dbReference type="Proteomes" id="UP000562984"/>
    </source>
</evidence>
<protein>
    <submittedName>
        <fullName evidence="4">TIGR01777 family protein</fullName>
    </submittedName>
</protein>
<dbReference type="Proteomes" id="UP000562984">
    <property type="component" value="Unassembled WGS sequence"/>
</dbReference>
<dbReference type="InterPro" id="IPR001509">
    <property type="entry name" value="Epimerase_deHydtase"/>
</dbReference>
<accession>A0A849AFL6</accession>
<evidence type="ECO:0000313" key="4">
    <source>
        <dbReference type="EMBL" id="NNG35632.1"/>
    </source>
</evidence>
<comment type="similarity">
    <text evidence="1">Belongs to the NAD(P)-dependent epimerase/dehydratase family. SDR39U1 subfamily.</text>
</comment>
<dbReference type="InterPro" id="IPR023393">
    <property type="entry name" value="START-like_dom_sf"/>
</dbReference>
<dbReference type="InterPro" id="IPR013549">
    <property type="entry name" value="DUF1731"/>
</dbReference>
<dbReference type="Pfam" id="PF01370">
    <property type="entry name" value="Epimerase"/>
    <property type="match status" value="1"/>
</dbReference>
<feature type="domain" description="DUF1731" evidence="3">
    <location>
        <begin position="414"/>
        <end position="462"/>
    </location>
</feature>
<dbReference type="PANTHER" id="PTHR11092">
    <property type="entry name" value="SUGAR NUCLEOTIDE EPIMERASE RELATED"/>
    <property type="match status" value="1"/>
</dbReference>
<comment type="caution">
    <text evidence="4">The sequence shown here is derived from an EMBL/GenBank/DDBJ whole genome shotgun (WGS) entry which is preliminary data.</text>
</comment>
<dbReference type="InterPro" id="IPR036291">
    <property type="entry name" value="NAD(P)-bd_dom_sf"/>
</dbReference>
<keyword evidence="5" id="KW-1185">Reference proteome</keyword>
<feature type="domain" description="NAD-dependent epimerase/dehydratase" evidence="2">
    <location>
        <begin position="158"/>
        <end position="378"/>
    </location>
</feature>
<evidence type="ECO:0000256" key="1">
    <source>
        <dbReference type="ARBA" id="ARBA00009353"/>
    </source>
</evidence>
<dbReference type="InterPro" id="IPR010099">
    <property type="entry name" value="SDR39U1"/>
</dbReference>
<dbReference type="AlphaFoldDB" id="A0A849AFL6"/>
<reference evidence="4 5" key="1">
    <citation type="submission" date="2020-05" db="EMBL/GenBank/DDBJ databases">
        <title>Nakamurella sp. DB0629 isolated from air conditioner.</title>
        <authorList>
            <person name="Kim D.H."/>
            <person name="Kim D.-U."/>
        </authorList>
    </citation>
    <scope>NUCLEOTIDE SEQUENCE [LARGE SCALE GENOMIC DNA]</scope>
    <source>
        <strain evidence="4 5">DB0629</strain>
    </source>
</reference>
<dbReference type="SUPFAM" id="SSF55961">
    <property type="entry name" value="Bet v1-like"/>
    <property type="match status" value="1"/>
</dbReference>
<proteinExistence type="inferred from homology"/>
<sequence length="472" mass="50190">MSPSPEVPASTEHTATFSAEIPESRDRLWTWLGRPGAAVRLTPPWQPISVRHEAADLRDGVARLRVGGLPWTATHQPDGYVEGSRFTDELTTQPLDRVLQWRHQHELADGPTGSVTMIDRLSTRVPKAMLRSVFDFRARQLTGDLAAHRRWSQRPLTIAVTGASGLIGTALSALLGGGGHRVIRLARPGQRPAEPPPGALRHEFRDWQPDRPDPAVLSGVDAVVHLAGAGILGRFTPAHRQALRASRIGPTGALARAANDAGVTTFVQASAIGYYGADASPAGAAATELTETAPAGDDFLARLVRDWEADGAQALAGTDTRHVAVRTGLVLTPAGGLLRPLRPLFTAGLGGRIGDGGQWMSWIGIDDLVDVYLRAVTDTSLSGPLNAVAPNPVTNKAFTEIFGRVLHRPTLLPVPALGPRLLLGQQATEEFVLASQRVAPAALTAANHPWRHPELTAALAHLLGKTDTGDPS</sequence>
<dbReference type="Gene3D" id="3.40.50.720">
    <property type="entry name" value="NAD(P)-binding Rossmann-like Domain"/>
    <property type="match status" value="1"/>
</dbReference>
<dbReference type="NCBIfam" id="TIGR01777">
    <property type="entry name" value="yfcH"/>
    <property type="match status" value="1"/>
</dbReference>
<dbReference type="PANTHER" id="PTHR11092:SF0">
    <property type="entry name" value="EPIMERASE FAMILY PROTEIN SDR39U1"/>
    <property type="match status" value="1"/>
</dbReference>
<organism evidence="4 5">
    <name type="scientific">Nakamurella aerolata</name>
    <dbReference type="NCBI Taxonomy" id="1656892"/>
    <lineage>
        <taxon>Bacteria</taxon>
        <taxon>Bacillati</taxon>
        <taxon>Actinomycetota</taxon>
        <taxon>Actinomycetes</taxon>
        <taxon>Nakamurellales</taxon>
        <taxon>Nakamurellaceae</taxon>
        <taxon>Nakamurella</taxon>
    </lineage>
</organism>
<dbReference type="EMBL" id="JABEND010000003">
    <property type="protein sequence ID" value="NNG35632.1"/>
    <property type="molecule type" value="Genomic_DNA"/>
</dbReference>
<gene>
    <name evidence="4" type="ORF">HKD39_07875</name>
</gene>
<dbReference type="Pfam" id="PF08338">
    <property type="entry name" value="DUF1731"/>
    <property type="match status" value="1"/>
</dbReference>